<evidence type="ECO:0000256" key="1">
    <source>
        <dbReference type="ARBA" id="ARBA00004141"/>
    </source>
</evidence>
<feature type="domain" description="Carrier" evidence="14">
    <location>
        <begin position="836"/>
        <end position="914"/>
    </location>
</feature>
<feature type="transmembrane region" description="Helical" evidence="13">
    <location>
        <begin position="312"/>
        <end position="330"/>
    </location>
</feature>
<dbReference type="SUPFAM" id="SSF47336">
    <property type="entry name" value="ACP-like"/>
    <property type="match status" value="1"/>
</dbReference>
<keyword evidence="15" id="KW-0436">Ligase</keyword>
<feature type="coiled-coil region" evidence="11">
    <location>
        <begin position="903"/>
        <end position="946"/>
    </location>
</feature>
<dbReference type="Gene3D" id="1.20.1250.20">
    <property type="entry name" value="MFS general substrate transporter like domains"/>
    <property type="match status" value="1"/>
</dbReference>
<proteinExistence type="inferred from homology"/>
<dbReference type="SUPFAM" id="SSF103473">
    <property type="entry name" value="MFS general substrate transporter"/>
    <property type="match status" value="1"/>
</dbReference>
<keyword evidence="9 13" id="KW-0472">Membrane</keyword>
<dbReference type="InterPro" id="IPR009081">
    <property type="entry name" value="PP-bd_ACP"/>
</dbReference>
<dbReference type="InterPro" id="IPR054710">
    <property type="entry name" value="Tri101-like_N"/>
</dbReference>
<comment type="subcellular location">
    <subcellularLocation>
        <location evidence="1">Membrane</location>
        <topology evidence="1">Multi-pass membrane protein</topology>
    </subcellularLocation>
</comment>
<keyword evidence="3" id="KW-0813">Transport</keyword>
<feature type="compositionally biased region" description="Polar residues" evidence="12">
    <location>
        <begin position="15"/>
        <end position="29"/>
    </location>
</feature>
<dbReference type="FunFam" id="1.20.1250.20:FF:000284">
    <property type="entry name" value="Siderophore iron transporter mirB"/>
    <property type="match status" value="1"/>
</dbReference>
<dbReference type="PANTHER" id="PTHR43439:SF2">
    <property type="entry name" value="ENZYME, PUTATIVE (JCVI)-RELATED"/>
    <property type="match status" value="1"/>
</dbReference>
<dbReference type="Pfam" id="PF00550">
    <property type="entry name" value="PP-binding"/>
    <property type="match status" value="1"/>
</dbReference>
<evidence type="ECO:0000313" key="16">
    <source>
        <dbReference type="Proteomes" id="UP000053732"/>
    </source>
</evidence>
<dbReference type="InterPro" id="IPR020845">
    <property type="entry name" value="AMP-binding_CS"/>
</dbReference>
<dbReference type="InterPro" id="IPR042099">
    <property type="entry name" value="ANL_N_sf"/>
</dbReference>
<organism evidence="15 16">
    <name type="scientific">Penicillium camemberti (strain FM 013)</name>
    <dbReference type="NCBI Taxonomy" id="1429867"/>
    <lineage>
        <taxon>Eukaryota</taxon>
        <taxon>Fungi</taxon>
        <taxon>Dikarya</taxon>
        <taxon>Ascomycota</taxon>
        <taxon>Pezizomycotina</taxon>
        <taxon>Eurotiomycetes</taxon>
        <taxon>Eurotiomycetidae</taxon>
        <taxon>Eurotiales</taxon>
        <taxon>Aspergillaceae</taxon>
        <taxon>Penicillium</taxon>
    </lineage>
</organism>
<evidence type="ECO:0000256" key="2">
    <source>
        <dbReference type="ARBA" id="ARBA00008335"/>
    </source>
</evidence>
<keyword evidence="16" id="KW-1185">Reference proteome</keyword>
<feature type="transmembrane region" description="Helical" evidence="13">
    <location>
        <begin position="226"/>
        <end position="246"/>
    </location>
</feature>
<dbReference type="EMBL" id="HG793201">
    <property type="protein sequence ID" value="CRL31020.1"/>
    <property type="molecule type" value="Genomic_DNA"/>
</dbReference>
<dbReference type="GO" id="GO:0016020">
    <property type="term" value="C:membrane"/>
    <property type="evidence" value="ECO:0007669"/>
    <property type="project" value="UniProtKB-SubCell"/>
</dbReference>
<dbReference type="InterPro" id="IPR000873">
    <property type="entry name" value="AMP-dep_synth/lig_dom"/>
</dbReference>
<keyword evidence="8 13" id="KW-1133">Transmembrane helix</keyword>
<keyword evidence="5" id="KW-0597">Phosphoprotein</keyword>
<dbReference type="Gene3D" id="1.10.1200.10">
    <property type="entry name" value="ACP-like"/>
    <property type="match status" value="1"/>
</dbReference>
<evidence type="ECO:0000256" key="11">
    <source>
        <dbReference type="SAM" id="Coils"/>
    </source>
</evidence>
<sequence length="1449" mass="161622">MTAINFGRDHKEPVNIQTTTRENQANEDTQSLEERNERELLEHPDEVTQEAQVGVQKAEATALVWSKPTLYATYAWIWLCFFVLSMQSSISSNVIYYAYANFASAPQISQAFIVSTIVGGVLQLPIAKTLNIWGRAEGFLALLLVFILGLTVIASCNGPNGFAAGYTLYWIGYTALNFILTVFVADASGLRNRAFVYAFIGTPTICTAFVGPLVAQAFLVHSTWRWAYGCFAIITFFLFVPLALVFKFYQRKAEKLNLFVRVPSGRTTAQSFVHYFHEFDVVGAFILMAAFILFLLPFSLETYGFSGYSSATFIAMVVIGILLFPVFAIWERLFARAVDKTAWWLRDQVGTPDSVQPVAYIGPHDLRHILLTYACVKAGYAALFLSPKNNTDGVLAVLTATNCNIWVNAVDASPVPLVKDVLQNRPMTSLQLPMLRELLDTESTEAFPYTKSFEEAKDDPFCFLHTSGSTGLPKPIPWSHGLIGTMDAVRLLPPVGENADLVPWTSGWDEGEKIYSSFPMSHGAGIIMDILMPALFNLHCVLGPVGVLPNLNLVERLAVDADIDIWSMVPSLVDELGETPEVLAKLRSSKFICASGGPVSPISAGKVNEVVRVLNLTGTTEGLFIGNLKTEREDWFWFCFHPYSGFEFKELEADTYEHWVHRNEHWPLFQGIFHTFPDKDSINFKDLYMKHPTKPNLWAFKGRSDDLVVLSNGYKISPLETEAFVTTHPAISGCLIFGTGKPQAALLIELKDRSNKTPDLIDSIWKTIQTANSMSRHKNQLLRDFVTFAQADKPFLRTDKGTVKRSATLALYSDYIERFYSSRSDESDNAISLDLSSTSSIEDCIRTIIGSSLSEQQDFLPDADLFVLGLDSLGVFAAVKAIRVASGLGDKIAPRHVYANPTIASLAATVSKLMDEAQSVKNDIPLDQIRNDASKLNDIIAQHRARQSFRLNAFDYVNPNHGMGIVLYFSIHEETSFEQVFGNLQEGLNRTFDMIPALSGKMMHCSEQEIGYSKGDLCVTNPPLSMAASTRDRLLYKDLSDVLPSFGKLREAGFPPSAFKDGLVLRDDPFPKFPADIFTGQVNFVSGGCLVAVDLNHCCLDGVGAMVILKAWAENCRYLQGDHTATCNWYNPESFNHALPEIIHEQEGWARPVEEIDPGTWGFLPFFPPDDNKSKETPIDLKDHALPPAPDFKLHDVWPLPRAERCLKTTLFLIKPDKLDKMKQDVISDPEAKGVIKSISDMVQAFLWRAAIRVRYRVATEIRKQTFRPDEVSILELPTDGRPYFSSLLPSTYMGSLLILNRSTMPIETLCSNETSIGRVAYLLRQSAARITPSVVHDAFSILQSLPDHDRFSTANMGLEHMNAMISNMMLFPTNDICFGDAFFANGGLPESLRPQLERGNGRFRFLVIFPIREDGGIELAFGTHPEELEMFKADEEFTKYAELVDTCC</sequence>
<dbReference type="Pfam" id="PF00501">
    <property type="entry name" value="AMP-binding"/>
    <property type="match status" value="1"/>
</dbReference>
<evidence type="ECO:0000256" key="8">
    <source>
        <dbReference type="ARBA" id="ARBA00022989"/>
    </source>
</evidence>
<reference evidence="15 16" key="1">
    <citation type="journal article" date="2014" name="Nat. Commun.">
        <title>Multiple recent horizontal transfers of a large genomic region in cheese making fungi.</title>
        <authorList>
            <person name="Cheeseman K."/>
            <person name="Ropars J."/>
            <person name="Renault P."/>
            <person name="Dupont J."/>
            <person name="Gouzy J."/>
            <person name="Branca A."/>
            <person name="Abraham A.L."/>
            <person name="Ceppi M."/>
            <person name="Conseiller E."/>
            <person name="Debuchy R."/>
            <person name="Malagnac F."/>
            <person name="Goarin A."/>
            <person name="Silar P."/>
            <person name="Lacoste S."/>
            <person name="Sallet E."/>
            <person name="Bensimon A."/>
            <person name="Giraud T."/>
            <person name="Brygoo Y."/>
        </authorList>
    </citation>
    <scope>NUCLEOTIDE SEQUENCE [LARGE SCALE GENOMIC DNA]</scope>
    <source>
        <strain evidence="16">FM 013</strain>
    </source>
</reference>
<evidence type="ECO:0000256" key="7">
    <source>
        <dbReference type="ARBA" id="ARBA00022692"/>
    </source>
</evidence>
<comment type="similarity">
    <text evidence="2">Belongs to the major facilitator superfamily.</text>
</comment>
<evidence type="ECO:0000256" key="13">
    <source>
        <dbReference type="SAM" id="Phobius"/>
    </source>
</evidence>
<evidence type="ECO:0000313" key="15">
    <source>
        <dbReference type="EMBL" id="CRL31020.1"/>
    </source>
</evidence>
<protein>
    <submittedName>
        <fullName evidence="15">AMP-dependent synthetase/ligase</fullName>
    </submittedName>
</protein>
<dbReference type="PANTHER" id="PTHR43439">
    <property type="entry name" value="PHENYLACETATE-COENZYME A LIGASE"/>
    <property type="match status" value="1"/>
</dbReference>
<dbReference type="Gene3D" id="3.40.50.12780">
    <property type="entry name" value="N-terminal domain of ligase-like"/>
    <property type="match status" value="1"/>
</dbReference>
<dbReference type="InterPro" id="IPR023213">
    <property type="entry name" value="CAT-like_dom_sf"/>
</dbReference>
<evidence type="ECO:0000256" key="12">
    <source>
        <dbReference type="SAM" id="MobiDB-lite"/>
    </source>
</evidence>
<evidence type="ECO:0000256" key="6">
    <source>
        <dbReference type="ARBA" id="ARBA00022679"/>
    </source>
</evidence>
<dbReference type="SUPFAM" id="SSF56801">
    <property type="entry name" value="Acetyl-CoA synthetase-like"/>
    <property type="match status" value="1"/>
</dbReference>
<feature type="transmembrane region" description="Helical" evidence="13">
    <location>
        <begin position="167"/>
        <end position="187"/>
    </location>
</feature>
<dbReference type="GO" id="GO:0016874">
    <property type="term" value="F:ligase activity"/>
    <property type="evidence" value="ECO:0007669"/>
    <property type="project" value="UniProtKB-KW"/>
</dbReference>
<dbReference type="InterPro" id="IPR036259">
    <property type="entry name" value="MFS_trans_sf"/>
</dbReference>
<evidence type="ECO:0000256" key="3">
    <source>
        <dbReference type="ARBA" id="ARBA00022448"/>
    </source>
</evidence>
<dbReference type="InterPro" id="IPR036736">
    <property type="entry name" value="ACP-like_sf"/>
</dbReference>
<evidence type="ECO:0000256" key="5">
    <source>
        <dbReference type="ARBA" id="ARBA00022553"/>
    </source>
</evidence>
<dbReference type="Gene3D" id="3.30.559.10">
    <property type="entry name" value="Chloramphenicol acetyltransferase-like domain"/>
    <property type="match status" value="2"/>
</dbReference>
<dbReference type="Pfam" id="PF23562">
    <property type="entry name" value="AMP-binding_C_3"/>
    <property type="match status" value="1"/>
</dbReference>
<feature type="transmembrane region" description="Helical" evidence="13">
    <location>
        <begin position="281"/>
        <end position="300"/>
    </location>
</feature>
<evidence type="ECO:0000256" key="4">
    <source>
        <dbReference type="ARBA" id="ARBA00022450"/>
    </source>
</evidence>
<keyword evidence="7 13" id="KW-0812">Transmembrane</keyword>
<feature type="region of interest" description="Disordered" evidence="12">
    <location>
        <begin position="1"/>
        <end position="33"/>
    </location>
</feature>
<dbReference type="InterPro" id="IPR051414">
    <property type="entry name" value="Adenylate-forming_Reductase"/>
</dbReference>
<dbReference type="Pfam" id="PF22664">
    <property type="entry name" value="TRI-like_N"/>
    <property type="match status" value="1"/>
</dbReference>
<dbReference type="GO" id="GO:0022857">
    <property type="term" value="F:transmembrane transporter activity"/>
    <property type="evidence" value="ECO:0007669"/>
    <property type="project" value="InterPro"/>
</dbReference>
<evidence type="ECO:0000256" key="10">
    <source>
        <dbReference type="ARBA" id="ARBA00023315"/>
    </source>
</evidence>
<dbReference type="Proteomes" id="UP000053732">
    <property type="component" value="Unassembled WGS sequence"/>
</dbReference>
<keyword evidence="4" id="KW-0596">Phosphopantetheine</keyword>
<accession>A0A0G4PXB2</accession>
<keyword evidence="11" id="KW-0175">Coiled coil</keyword>
<feature type="transmembrane region" description="Helical" evidence="13">
    <location>
        <begin position="194"/>
        <end position="220"/>
    </location>
</feature>
<dbReference type="GO" id="GO:0016746">
    <property type="term" value="F:acyltransferase activity"/>
    <property type="evidence" value="ECO:0007669"/>
    <property type="project" value="UniProtKB-KW"/>
</dbReference>
<feature type="transmembrane region" description="Helical" evidence="13">
    <location>
        <begin position="108"/>
        <end position="126"/>
    </location>
</feature>
<dbReference type="PROSITE" id="PS50075">
    <property type="entry name" value="CARRIER"/>
    <property type="match status" value="1"/>
</dbReference>
<feature type="transmembrane region" description="Helical" evidence="13">
    <location>
        <begin position="138"/>
        <end position="155"/>
    </location>
</feature>
<evidence type="ECO:0000259" key="14">
    <source>
        <dbReference type="PROSITE" id="PS50075"/>
    </source>
</evidence>
<evidence type="ECO:0000256" key="9">
    <source>
        <dbReference type="ARBA" id="ARBA00023136"/>
    </source>
</evidence>
<keyword evidence="6" id="KW-0808">Transferase</keyword>
<dbReference type="PROSITE" id="PS00455">
    <property type="entry name" value="AMP_BINDING"/>
    <property type="match status" value="1"/>
</dbReference>
<gene>
    <name evidence="15" type="ORF">PCAMFM013_S068g000006</name>
</gene>
<dbReference type="GO" id="GO:0044550">
    <property type="term" value="P:secondary metabolite biosynthetic process"/>
    <property type="evidence" value="ECO:0007669"/>
    <property type="project" value="UniProtKB-ARBA"/>
</dbReference>
<name>A0A0G4PXB2_PENC3</name>
<feature type="transmembrane region" description="Helical" evidence="13">
    <location>
        <begin position="75"/>
        <end position="96"/>
    </location>
</feature>
<keyword evidence="10" id="KW-0012">Acyltransferase</keyword>